<name>A0A9E7U901_9EURY</name>
<dbReference type="GO" id="GO:0019646">
    <property type="term" value="P:aerobic electron transport chain"/>
    <property type="evidence" value="ECO:0007669"/>
    <property type="project" value="TreeGrafter"/>
</dbReference>
<evidence type="ECO:0000313" key="8">
    <source>
        <dbReference type="EMBL" id="UWM55396.1"/>
    </source>
</evidence>
<dbReference type="InterPro" id="IPR036188">
    <property type="entry name" value="FAD/NAD-bd_sf"/>
</dbReference>
<dbReference type="SUPFAM" id="SSF51905">
    <property type="entry name" value="FAD/NAD(P)-binding domain"/>
    <property type="match status" value="2"/>
</dbReference>
<comment type="similarity">
    <text evidence="2">Belongs to the NADH dehydrogenase family.</text>
</comment>
<keyword evidence="5" id="KW-0560">Oxidoreductase</keyword>
<evidence type="ECO:0000256" key="5">
    <source>
        <dbReference type="ARBA" id="ARBA00023002"/>
    </source>
</evidence>
<comment type="cofactor">
    <cofactor evidence="1">
        <name>FAD</name>
        <dbReference type="ChEBI" id="CHEBI:57692"/>
    </cofactor>
</comment>
<evidence type="ECO:0000256" key="2">
    <source>
        <dbReference type="ARBA" id="ARBA00005272"/>
    </source>
</evidence>
<feature type="domain" description="FAD/NAD(P)-binding" evidence="7">
    <location>
        <begin position="1"/>
        <end position="250"/>
    </location>
</feature>
<organism evidence="8 9">
    <name type="scientific">Salinirubellus salinus</name>
    <dbReference type="NCBI Taxonomy" id="1364945"/>
    <lineage>
        <taxon>Archaea</taxon>
        <taxon>Methanobacteriati</taxon>
        <taxon>Methanobacteriota</taxon>
        <taxon>Stenosarchaea group</taxon>
        <taxon>Halobacteria</taxon>
        <taxon>Halobacteriales</taxon>
        <taxon>Natronomonadaceae</taxon>
        <taxon>Salinirubellus</taxon>
    </lineage>
</organism>
<dbReference type="Proteomes" id="UP001057580">
    <property type="component" value="Chromosome"/>
</dbReference>
<dbReference type="PRINTS" id="PR00368">
    <property type="entry name" value="FADPNR"/>
</dbReference>
<keyword evidence="9" id="KW-1185">Reference proteome</keyword>
<feature type="compositionally biased region" description="Basic and acidic residues" evidence="6">
    <location>
        <begin position="138"/>
        <end position="151"/>
    </location>
</feature>
<evidence type="ECO:0000256" key="3">
    <source>
        <dbReference type="ARBA" id="ARBA00022630"/>
    </source>
</evidence>
<dbReference type="Gene3D" id="3.50.50.100">
    <property type="match status" value="1"/>
</dbReference>
<gene>
    <name evidence="8" type="ORF">N0B31_03710</name>
</gene>
<sequence length="387" mass="40562">MRVVVLGAGYAGLTAARRLERSLPDAEVVVVDQSPDHLVQHELHRVVRRPSLAEEITVPLDAVLARAEVRQARVAEVDADAGMVELDDGTLEYDYGVFALGAQTAYYDLPGLEEHAVPLKRLEHAREIRDQFLSGDGRQGETGRSDGDRHAVVGGAGLSGVQVAGELAALAEEEGLDATVTLVEQFDEVAPNFDAAFQTAVREELEARDVQVRTGVAVERATEDTVELADGTDLPFDTFVWAGGLRGSDPAPDRPVVRADLRLGERTFGVGDAVRVVDADGEAVPASAAAAIRSAPVAATNVTRLARHEASGAGGFPPRLDRYDTNVPGWVVSVGDGAVAQVGPTILRGQAARAAKATVGAGYLGSLGAVSNASDLVREELGLGADD</sequence>
<protein>
    <submittedName>
        <fullName evidence="8">FAD-dependent oxidoreductase</fullName>
    </submittedName>
</protein>
<dbReference type="InterPro" id="IPR051169">
    <property type="entry name" value="NADH-Q_oxidoreductase"/>
</dbReference>
<dbReference type="GO" id="GO:0003955">
    <property type="term" value="F:NAD(P)H dehydrogenase (quinone) activity"/>
    <property type="evidence" value="ECO:0007669"/>
    <property type="project" value="TreeGrafter"/>
</dbReference>
<dbReference type="PANTHER" id="PTHR42913">
    <property type="entry name" value="APOPTOSIS-INDUCING FACTOR 1"/>
    <property type="match status" value="1"/>
</dbReference>
<evidence type="ECO:0000256" key="1">
    <source>
        <dbReference type="ARBA" id="ARBA00001974"/>
    </source>
</evidence>
<dbReference type="RefSeq" id="WP_260594496.1">
    <property type="nucleotide sequence ID" value="NZ_CP104003.1"/>
</dbReference>
<accession>A0A9E7U901</accession>
<reference evidence="8" key="1">
    <citation type="submission" date="2022-09" db="EMBL/GenBank/DDBJ databases">
        <title>Diverse halophilic archaea isolated from saline environments.</title>
        <authorList>
            <person name="Cui H.-L."/>
        </authorList>
    </citation>
    <scope>NUCLEOTIDE SEQUENCE</scope>
    <source>
        <strain evidence="8">ZS-35-S2</strain>
    </source>
</reference>
<evidence type="ECO:0000259" key="7">
    <source>
        <dbReference type="Pfam" id="PF07992"/>
    </source>
</evidence>
<dbReference type="EMBL" id="CP104003">
    <property type="protein sequence ID" value="UWM55396.1"/>
    <property type="molecule type" value="Genomic_DNA"/>
</dbReference>
<dbReference type="PANTHER" id="PTHR42913:SF3">
    <property type="entry name" value="64 KDA MITOCHONDRIAL NADH DEHYDROGENASE (EUROFUNG)"/>
    <property type="match status" value="1"/>
</dbReference>
<evidence type="ECO:0000256" key="4">
    <source>
        <dbReference type="ARBA" id="ARBA00022827"/>
    </source>
</evidence>
<dbReference type="AlphaFoldDB" id="A0A9E7U901"/>
<evidence type="ECO:0000313" key="9">
    <source>
        <dbReference type="Proteomes" id="UP001057580"/>
    </source>
</evidence>
<dbReference type="KEGG" id="ssai:N0B31_03710"/>
<evidence type="ECO:0000256" key="6">
    <source>
        <dbReference type="SAM" id="MobiDB-lite"/>
    </source>
</evidence>
<keyword evidence="4" id="KW-0274">FAD</keyword>
<dbReference type="Pfam" id="PF07992">
    <property type="entry name" value="Pyr_redox_2"/>
    <property type="match status" value="1"/>
</dbReference>
<dbReference type="InterPro" id="IPR023753">
    <property type="entry name" value="FAD/NAD-binding_dom"/>
</dbReference>
<keyword evidence="3" id="KW-0285">Flavoprotein</keyword>
<dbReference type="GeneID" id="74941498"/>
<proteinExistence type="inferred from homology"/>
<dbReference type="PRINTS" id="PR00411">
    <property type="entry name" value="PNDRDTASEI"/>
</dbReference>
<feature type="region of interest" description="Disordered" evidence="6">
    <location>
        <begin position="131"/>
        <end position="151"/>
    </location>
</feature>